<keyword evidence="13" id="KW-1185">Reference proteome</keyword>
<dbReference type="Proteomes" id="UP000278807">
    <property type="component" value="Unassembled WGS sequence"/>
</dbReference>
<dbReference type="CDD" id="cd06916">
    <property type="entry name" value="NR_DBD_like"/>
    <property type="match status" value="1"/>
</dbReference>
<evidence type="ECO:0000259" key="10">
    <source>
        <dbReference type="PROSITE" id="PS51030"/>
    </source>
</evidence>
<proteinExistence type="predicted"/>
<evidence type="ECO:0000256" key="8">
    <source>
        <dbReference type="ARBA" id="ARBA00023242"/>
    </source>
</evidence>
<name>A0A158QIT2_RODNA</name>
<dbReference type="InterPro" id="IPR000536">
    <property type="entry name" value="Nucl_hrmn_rcpt_lig-bd"/>
</dbReference>
<dbReference type="GO" id="GO:0008270">
    <property type="term" value="F:zinc ion binding"/>
    <property type="evidence" value="ECO:0007669"/>
    <property type="project" value="UniProtKB-KW"/>
</dbReference>
<reference evidence="12 13" key="2">
    <citation type="submission" date="2018-11" db="EMBL/GenBank/DDBJ databases">
        <authorList>
            <consortium name="Pathogen Informatics"/>
        </authorList>
    </citation>
    <scope>NUCLEOTIDE SEQUENCE [LARGE SCALE GENOMIC DNA]</scope>
</reference>
<dbReference type="OrthoDB" id="5837785at2759"/>
<dbReference type="PANTHER" id="PTHR24082:SF473">
    <property type="entry name" value="ECDYSONE-INDUCED PROTEIN 75B, ISOFORM B"/>
    <property type="match status" value="1"/>
</dbReference>
<protein>
    <submittedName>
        <fullName evidence="14">Nuclear receptor domain-containing protein</fullName>
    </submittedName>
</protein>
<evidence type="ECO:0000256" key="5">
    <source>
        <dbReference type="ARBA" id="ARBA00023125"/>
    </source>
</evidence>
<organism evidence="14">
    <name type="scientific">Rodentolepis nana</name>
    <name type="common">Dwarf tapeworm</name>
    <name type="synonym">Hymenolepis nana</name>
    <dbReference type="NCBI Taxonomy" id="102285"/>
    <lineage>
        <taxon>Eukaryota</taxon>
        <taxon>Metazoa</taxon>
        <taxon>Spiralia</taxon>
        <taxon>Lophotrochozoa</taxon>
        <taxon>Platyhelminthes</taxon>
        <taxon>Cestoda</taxon>
        <taxon>Eucestoda</taxon>
        <taxon>Cyclophyllidea</taxon>
        <taxon>Hymenolepididae</taxon>
        <taxon>Rodentolepis</taxon>
    </lineage>
</organism>
<evidence type="ECO:0000313" key="13">
    <source>
        <dbReference type="Proteomes" id="UP000278807"/>
    </source>
</evidence>
<dbReference type="GO" id="GO:0009755">
    <property type="term" value="P:hormone-mediated signaling pathway"/>
    <property type="evidence" value="ECO:0007669"/>
    <property type="project" value="TreeGrafter"/>
</dbReference>
<dbReference type="GO" id="GO:0004879">
    <property type="term" value="F:nuclear receptor activity"/>
    <property type="evidence" value="ECO:0007669"/>
    <property type="project" value="TreeGrafter"/>
</dbReference>
<dbReference type="Pfam" id="PF00105">
    <property type="entry name" value="zf-C4"/>
    <property type="match status" value="1"/>
</dbReference>
<sequence>MGPASKNADDYLSNRKMSSMLCLVCGDIASGIHYGVLSCEGCKGFFRRALQDKRAHLRKCIRQDCCKISIKTRNHCQPCRLRRCLELGMSREAAKLGRRSRKTWKNLDLSIALHGQHFNKPDEGSKCLKVQNRDSHSIQTNCLDVDAALITHFIFRFSRVWSNRRRFEGHQTAAKIPIALDILRNQQPRRFDDGNSPSGSDATFTAFSSIPSVDTSVSGGSTYDWGVTPLSIPTLDEDYLTNNANRSNGKMGSFSTGSQIMENQHNGVMLFWMSENDGSIHPSATSLRSGSYPDQGLNPSTPQSKKLRLIKPKIKDHNSLSLPSTQSSPATPLIPAVTAISPVSTLSQEYHHIQINSPNQSTTGVETLSLVPTNQTITLNSSDNSHTNSTTRTCAKTKRRFIRFPKRCTTPSPNLAPDGGSLLTELLRTIENSFSVTFREHIACPAFKQPREHIHAANEATLQHLFGVKNWEDGRPHTAQASEVRRKTFRAFQTCFDRIMQDSVKFAKRIPGFSDLLPEDRMILLACVMFSFYVDEENQTFCGPGNFTLSQSQMWLTFPMSKKFVNLLFDFAFQVQSYRLSPLILGLLLAVLLVTPHREGLTSREEVNWLRDLICQAFRFQLMITHSDGVGLYNHLVSSIREELQRLSAEHRRQLDGMRAAGYTFQNDLYSETFSLV</sequence>
<dbReference type="AlphaFoldDB" id="A0A158QIT2"/>
<evidence type="ECO:0000256" key="2">
    <source>
        <dbReference type="ARBA" id="ARBA00022771"/>
    </source>
</evidence>
<dbReference type="InterPro" id="IPR001628">
    <property type="entry name" value="Znf_hrmn_rcpt"/>
</dbReference>
<dbReference type="PANTHER" id="PTHR24082">
    <property type="entry name" value="NUCLEAR HORMONE RECEPTOR"/>
    <property type="match status" value="1"/>
</dbReference>
<dbReference type="PROSITE" id="PS51030">
    <property type="entry name" value="NUCLEAR_REC_DBD_2"/>
    <property type="match status" value="1"/>
</dbReference>
<dbReference type="GO" id="GO:0030154">
    <property type="term" value="P:cell differentiation"/>
    <property type="evidence" value="ECO:0007669"/>
    <property type="project" value="TreeGrafter"/>
</dbReference>
<dbReference type="EMBL" id="UZAE01012896">
    <property type="protein sequence ID" value="VDO07260.1"/>
    <property type="molecule type" value="Genomic_DNA"/>
</dbReference>
<evidence type="ECO:0000256" key="3">
    <source>
        <dbReference type="ARBA" id="ARBA00022833"/>
    </source>
</evidence>
<dbReference type="WBParaSite" id="HNAJ_0001014301-mRNA-1">
    <property type="protein sequence ID" value="HNAJ_0001014301-mRNA-1"/>
    <property type="gene ID" value="HNAJ_0001014301"/>
</dbReference>
<dbReference type="STRING" id="102285.A0A158QIT2"/>
<feature type="domain" description="NR LBD" evidence="11">
    <location>
        <begin position="449"/>
        <end position="677"/>
    </location>
</feature>
<keyword evidence="1" id="KW-0479">Metal-binding</keyword>
<dbReference type="SMART" id="SM00399">
    <property type="entry name" value="ZnF_C4"/>
    <property type="match status" value="1"/>
</dbReference>
<dbReference type="PROSITE" id="PS00031">
    <property type="entry name" value="NUCLEAR_REC_DBD_1"/>
    <property type="match status" value="1"/>
</dbReference>
<dbReference type="GO" id="GO:0000122">
    <property type="term" value="P:negative regulation of transcription by RNA polymerase II"/>
    <property type="evidence" value="ECO:0007669"/>
    <property type="project" value="TreeGrafter"/>
</dbReference>
<dbReference type="GO" id="GO:0000978">
    <property type="term" value="F:RNA polymerase II cis-regulatory region sequence-specific DNA binding"/>
    <property type="evidence" value="ECO:0007669"/>
    <property type="project" value="TreeGrafter"/>
</dbReference>
<keyword evidence="7" id="KW-0675">Receptor</keyword>
<dbReference type="Gene3D" id="3.30.50.10">
    <property type="entry name" value="Erythroid Transcription Factor GATA-1, subunit A"/>
    <property type="match status" value="1"/>
</dbReference>
<dbReference type="InterPro" id="IPR013088">
    <property type="entry name" value="Znf_NHR/GATA"/>
</dbReference>
<dbReference type="Gene3D" id="1.10.565.10">
    <property type="entry name" value="Retinoid X Receptor"/>
    <property type="match status" value="1"/>
</dbReference>
<keyword evidence="6" id="KW-0804">Transcription</keyword>
<dbReference type="SUPFAM" id="SSF48508">
    <property type="entry name" value="Nuclear receptor ligand-binding domain"/>
    <property type="match status" value="1"/>
</dbReference>
<dbReference type="SUPFAM" id="SSF57716">
    <property type="entry name" value="Glucocorticoid receptor-like (DNA-binding domain)"/>
    <property type="match status" value="1"/>
</dbReference>
<dbReference type="SMART" id="SM00430">
    <property type="entry name" value="HOLI"/>
    <property type="match status" value="1"/>
</dbReference>
<reference evidence="14" key="1">
    <citation type="submission" date="2016-04" db="UniProtKB">
        <authorList>
            <consortium name="WormBaseParasite"/>
        </authorList>
    </citation>
    <scope>IDENTIFICATION</scope>
</reference>
<evidence type="ECO:0000256" key="4">
    <source>
        <dbReference type="ARBA" id="ARBA00023015"/>
    </source>
</evidence>
<feature type="domain" description="Nuclear receptor" evidence="10">
    <location>
        <begin position="19"/>
        <end position="96"/>
    </location>
</feature>
<evidence type="ECO:0000256" key="9">
    <source>
        <dbReference type="SAM" id="MobiDB-lite"/>
    </source>
</evidence>
<dbReference type="InterPro" id="IPR035500">
    <property type="entry name" value="NHR-like_dom_sf"/>
</dbReference>
<evidence type="ECO:0000256" key="1">
    <source>
        <dbReference type="ARBA" id="ARBA00022723"/>
    </source>
</evidence>
<evidence type="ECO:0000313" key="12">
    <source>
        <dbReference type="EMBL" id="VDO07260.1"/>
    </source>
</evidence>
<gene>
    <name evidence="12" type="ORF">HNAJ_LOCUS10138</name>
</gene>
<evidence type="ECO:0000313" key="14">
    <source>
        <dbReference type="WBParaSite" id="HNAJ_0001014301-mRNA-1"/>
    </source>
</evidence>
<keyword evidence="5" id="KW-0238">DNA-binding</keyword>
<keyword evidence="8" id="KW-0539">Nucleus</keyword>
<feature type="region of interest" description="Disordered" evidence="9">
    <location>
        <begin position="282"/>
        <end position="303"/>
    </location>
</feature>
<dbReference type="PROSITE" id="PS51843">
    <property type="entry name" value="NR_LBD"/>
    <property type="match status" value="1"/>
</dbReference>
<evidence type="ECO:0000256" key="6">
    <source>
        <dbReference type="ARBA" id="ARBA00023163"/>
    </source>
</evidence>
<evidence type="ECO:0000256" key="7">
    <source>
        <dbReference type="ARBA" id="ARBA00023170"/>
    </source>
</evidence>
<keyword evidence="2" id="KW-0863">Zinc-finger</keyword>
<dbReference type="GO" id="GO:0045944">
    <property type="term" value="P:positive regulation of transcription by RNA polymerase II"/>
    <property type="evidence" value="ECO:0007669"/>
    <property type="project" value="TreeGrafter"/>
</dbReference>
<dbReference type="InterPro" id="IPR050234">
    <property type="entry name" value="Nuclear_hormone_rcpt_NR1"/>
</dbReference>
<evidence type="ECO:0000259" key="11">
    <source>
        <dbReference type="PROSITE" id="PS51843"/>
    </source>
</evidence>
<keyword evidence="4" id="KW-0805">Transcription regulation</keyword>
<accession>A0A158QIT2</accession>
<dbReference type="PRINTS" id="PR00047">
    <property type="entry name" value="STROIDFINGER"/>
</dbReference>
<keyword evidence="3" id="KW-0862">Zinc</keyword>